<proteinExistence type="predicted"/>
<sequence>MNNKGFFMLMQVFSLSILLLAAAAIFSVFRIYSENQVMEDAKMTAVYLAQKEIAMIEGEILTEKKFYDAGTIKEASINKNNVLFHINTSLSVNDKLKTVTAKVNWTVNGKQAEFDLRKTVYTNE</sequence>
<keyword evidence="2" id="KW-1185">Reference proteome</keyword>
<name>A0ABT9Y8M8_9FIRM</name>
<dbReference type="EMBL" id="JAUSUE010000013">
    <property type="protein sequence ID" value="MDQ0204186.1"/>
    <property type="molecule type" value="Genomic_DNA"/>
</dbReference>
<organism evidence="1 2">
    <name type="scientific">Pectinatus haikarae</name>
    <dbReference type="NCBI Taxonomy" id="349096"/>
    <lineage>
        <taxon>Bacteria</taxon>
        <taxon>Bacillati</taxon>
        <taxon>Bacillota</taxon>
        <taxon>Negativicutes</taxon>
        <taxon>Selenomonadales</taxon>
        <taxon>Selenomonadaceae</taxon>
        <taxon>Pectinatus</taxon>
    </lineage>
</organism>
<dbReference type="Proteomes" id="UP001239167">
    <property type="component" value="Unassembled WGS sequence"/>
</dbReference>
<dbReference type="RefSeq" id="WP_307224412.1">
    <property type="nucleotide sequence ID" value="NZ_CP116940.1"/>
</dbReference>
<evidence type="ECO:0008006" key="3">
    <source>
        <dbReference type="Google" id="ProtNLM"/>
    </source>
</evidence>
<reference evidence="1 2" key="1">
    <citation type="submission" date="2023-07" db="EMBL/GenBank/DDBJ databases">
        <title>Genomic Encyclopedia of Type Strains, Phase IV (KMG-IV): sequencing the most valuable type-strain genomes for metagenomic binning, comparative biology and taxonomic classification.</title>
        <authorList>
            <person name="Goeker M."/>
        </authorList>
    </citation>
    <scope>NUCLEOTIDE SEQUENCE [LARGE SCALE GENOMIC DNA]</scope>
    <source>
        <strain evidence="1 2">DSM 16980</strain>
    </source>
</reference>
<gene>
    <name evidence="1" type="ORF">J2S01_001911</name>
</gene>
<protein>
    <recommendedName>
        <fullName evidence="3">Competence protein ComGG</fullName>
    </recommendedName>
</protein>
<comment type="caution">
    <text evidence="1">The sequence shown here is derived from an EMBL/GenBank/DDBJ whole genome shotgun (WGS) entry which is preliminary data.</text>
</comment>
<evidence type="ECO:0000313" key="1">
    <source>
        <dbReference type="EMBL" id="MDQ0204186.1"/>
    </source>
</evidence>
<accession>A0ABT9Y8M8</accession>
<evidence type="ECO:0000313" key="2">
    <source>
        <dbReference type="Proteomes" id="UP001239167"/>
    </source>
</evidence>